<reference evidence="2" key="2">
    <citation type="submission" date="2013-01" db="EMBL/GenBank/DDBJ databases">
        <authorList>
            <person name="Liu G.H."/>
            <person name="Zhu X.Q."/>
        </authorList>
    </citation>
    <scope>NUCLEOTIDE SEQUENCE</scope>
</reference>
<feature type="transmembrane region" description="Helical" evidence="1">
    <location>
        <begin position="6"/>
        <end position="31"/>
    </location>
</feature>
<protein>
    <submittedName>
        <fullName evidence="2">ATP synthase F0 subunit 8</fullName>
    </submittedName>
</protein>
<evidence type="ECO:0000256" key="1">
    <source>
        <dbReference type="SAM" id="Phobius"/>
    </source>
</evidence>
<name>S4U204_9BILA</name>
<dbReference type="EMBL" id="KC461179">
    <property type="protein sequence ID" value="AGH27509.1"/>
    <property type="molecule type" value="Genomic_DNA"/>
</dbReference>
<keyword evidence="1" id="KW-0812">Transmembrane</keyword>
<gene>
    <name evidence="2" type="primary">atp8</name>
</gene>
<geneLocation type="mitochondrion" evidence="2"/>
<organism evidence="2">
    <name type="scientific">Trichuris sp. GHL-2013</name>
    <dbReference type="NCBI Taxonomy" id="1305677"/>
    <lineage>
        <taxon>Eukaryota</taxon>
        <taxon>Metazoa</taxon>
        <taxon>Ecdysozoa</taxon>
        <taxon>Nematoda</taxon>
        <taxon>Enoplea</taxon>
        <taxon>Dorylaimia</taxon>
        <taxon>Trichinellida</taxon>
        <taxon>Trichuridae</taxon>
        <taxon>Trichuris</taxon>
    </lineage>
</organism>
<dbReference type="AlphaFoldDB" id="S4U204"/>
<keyword evidence="1" id="KW-0472">Membrane</keyword>
<evidence type="ECO:0000313" key="2">
    <source>
        <dbReference type="EMBL" id="AGH27509.1"/>
    </source>
</evidence>
<keyword evidence="2" id="KW-0496">Mitochondrion</keyword>
<reference evidence="2" key="1">
    <citation type="journal article" date="2013" name="PLoS ONE">
        <title>Mitochondrial and nuclear ribosomal DNA evidence supports the existence of a new Trichuris species in the endangered francois' leaf-monkey.</title>
        <authorList>
            <person name="Liu G.-H."/>
            <person name="Gasser R.B."/>
            <person name="Nejsum P."/>
            <person name="Wang Y."/>
            <person name="Chen Q."/>
            <person name="Song H.-Q."/>
            <person name="Zhu X.-Q."/>
        </authorList>
    </citation>
    <scope>NUCLEOTIDE SEQUENCE</scope>
</reference>
<proteinExistence type="predicted"/>
<keyword evidence="1" id="KW-1133">Transmembrane helix</keyword>
<accession>S4U204</accession>
<sequence>MPSLILLLYQISPFSGTLTLMCFSGIIFTLWSKTPPIKNPAVHLLTAKGLEAFC</sequence>